<dbReference type="Proteomes" id="UP000237144">
    <property type="component" value="Unassembled WGS sequence"/>
</dbReference>
<dbReference type="SUPFAM" id="SSF52047">
    <property type="entry name" value="RNI-like"/>
    <property type="match status" value="1"/>
</dbReference>
<name>A0A2S5BAL4_9BASI</name>
<evidence type="ECO:0000313" key="1">
    <source>
        <dbReference type="EMBL" id="POY73809.1"/>
    </source>
</evidence>
<protein>
    <submittedName>
        <fullName evidence="1">Uncharacterized protein</fullName>
    </submittedName>
</protein>
<gene>
    <name evidence="1" type="ORF">BMF94_3350</name>
</gene>
<dbReference type="AlphaFoldDB" id="A0A2S5BAL4"/>
<proteinExistence type="predicted"/>
<accession>A0A2S5BAL4</accession>
<dbReference type="OrthoDB" id="2529486at2759"/>
<dbReference type="InterPro" id="IPR032675">
    <property type="entry name" value="LRR_dom_sf"/>
</dbReference>
<organism evidence="1 2">
    <name type="scientific">Rhodotorula taiwanensis</name>
    <dbReference type="NCBI Taxonomy" id="741276"/>
    <lineage>
        <taxon>Eukaryota</taxon>
        <taxon>Fungi</taxon>
        <taxon>Dikarya</taxon>
        <taxon>Basidiomycota</taxon>
        <taxon>Pucciniomycotina</taxon>
        <taxon>Microbotryomycetes</taxon>
        <taxon>Sporidiobolales</taxon>
        <taxon>Sporidiobolaceae</taxon>
        <taxon>Rhodotorula</taxon>
    </lineage>
</organism>
<dbReference type="Gene3D" id="3.80.10.10">
    <property type="entry name" value="Ribonuclease Inhibitor"/>
    <property type="match status" value="1"/>
</dbReference>
<sequence length="481" mass="53375">MSDIPQKPPTLALRRVSLDSLPTEVKAHIARLCAEQYATLKEKLDQLTDVRDAVTHFRKANTMTSLGSLFRSSKEWATICAPFRFTKLDLAGLRAPIFRMRLARLRGEHFTEVDLRDAPLNDLIVFVGALPLLTNLRTVHVSDFRSAAVNRDAYALLKVDDVERAYMVSAMKALLSRAHRISLDNVSPSVVSAILAPDVLARIQNLQLVFSNCVGLRSIDKLLSNLGALKRLDIRFPHDIAQLDAELSLRPARQPGDTFPALRSLRLVAPDIAPSVLQFASQFAPSLEDLELRFEYYDAEFEPQDPAGINGLIGPFPLLKKLTLEGNRDALDGPLASTDDTTMPALCEILFKPSRLFSEGVRRDQEPVLPDLGRDSPLDLMTIHPSYGSLEGLAGSEFSQIATRELRTSDNFYSATLAYSRSTAVQTQDVEFDDVEAAVSSTIEFLSGWLERATIYKDTASLVKMARALCQVELERIAYEA</sequence>
<dbReference type="EMBL" id="PJQD01000035">
    <property type="protein sequence ID" value="POY73809.1"/>
    <property type="molecule type" value="Genomic_DNA"/>
</dbReference>
<reference evidence="1 2" key="1">
    <citation type="journal article" date="2018" name="Front. Microbiol.">
        <title>Prospects for Fungal Bioremediation of Acidic Radioactive Waste Sites: Characterization and Genome Sequence of Rhodotorula taiwanensis MD1149.</title>
        <authorList>
            <person name="Tkavc R."/>
            <person name="Matrosova V.Y."/>
            <person name="Grichenko O.E."/>
            <person name="Gostincar C."/>
            <person name="Volpe R.P."/>
            <person name="Klimenkova P."/>
            <person name="Gaidamakova E.K."/>
            <person name="Zhou C.E."/>
            <person name="Stewart B.J."/>
            <person name="Lyman M.G."/>
            <person name="Malfatti S.A."/>
            <person name="Rubinfeld B."/>
            <person name="Courtot M."/>
            <person name="Singh J."/>
            <person name="Dalgard C.L."/>
            <person name="Hamilton T."/>
            <person name="Frey K.G."/>
            <person name="Gunde-Cimerman N."/>
            <person name="Dugan L."/>
            <person name="Daly M.J."/>
        </authorList>
    </citation>
    <scope>NUCLEOTIDE SEQUENCE [LARGE SCALE GENOMIC DNA]</scope>
    <source>
        <strain evidence="1 2">MD1149</strain>
    </source>
</reference>
<evidence type="ECO:0000313" key="2">
    <source>
        <dbReference type="Proteomes" id="UP000237144"/>
    </source>
</evidence>
<comment type="caution">
    <text evidence="1">The sequence shown here is derived from an EMBL/GenBank/DDBJ whole genome shotgun (WGS) entry which is preliminary data.</text>
</comment>
<keyword evidence="2" id="KW-1185">Reference proteome</keyword>